<dbReference type="Proteomes" id="UP000037136">
    <property type="component" value="Unassembled WGS sequence"/>
</dbReference>
<feature type="compositionally biased region" description="Basic and acidic residues" evidence="1">
    <location>
        <begin position="328"/>
        <end position="372"/>
    </location>
</feature>
<accession>A0A2A9P3Z9</accession>
<feature type="compositionally biased region" description="Polar residues" evidence="1">
    <location>
        <begin position="384"/>
        <end position="398"/>
    </location>
</feature>
<dbReference type="OrthoDB" id="2247093at2759"/>
<feature type="region of interest" description="Disordered" evidence="1">
    <location>
        <begin position="1"/>
        <end position="99"/>
    </location>
</feature>
<comment type="caution">
    <text evidence="3">The sequence shown here is derived from an EMBL/GenBank/DDBJ whole genome shotgun (WGS) entry which is preliminary data.</text>
</comment>
<evidence type="ECO:0000259" key="2">
    <source>
        <dbReference type="PROSITE" id="PS50217"/>
    </source>
</evidence>
<evidence type="ECO:0000256" key="1">
    <source>
        <dbReference type="SAM" id="MobiDB-lite"/>
    </source>
</evidence>
<feature type="compositionally biased region" description="Basic and acidic residues" evidence="1">
    <location>
        <begin position="424"/>
        <end position="435"/>
    </location>
</feature>
<protein>
    <recommendedName>
        <fullName evidence="2">BZIP domain-containing protein</fullName>
    </recommendedName>
</protein>
<dbReference type="PROSITE" id="PS00036">
    <property type="entry name" value="BZIP_BASIC"/>
    <property type="match status" value="1"/>
</dbReference>
<reference evidence="3 4" key="1">
    <citation type="journal article" date="2015" name="BMC Genomics">
        <title>Gene expression during zombie ant biting behavior reflects the complexity underlying fungal parasitic behavioral manipulation.</title>
        <authorList>
            <person name="de Bekker C."/>
            <person name="Ohm R.A."/>
            <person name="Loreto R.G."/>
            <person name="Sebastian A."/>
            <person name="Albert I."/>
            <person name="Merrow M."/>
            <person name="Brachmann A."/>
            <person name="Hughes D.P."/>
        </authorList>
    </citation>
    <scope>NUCLEOTIDE SEQUENCE [LARGE SCALE GENOMIC DNA]</scope>
    <source>
        <strain evidence="3 4">SC16a</strain>
    </source>
</reference>
<name>A0A2A9P3Z9_OPHUN</name>
<sequence>MSQRGLAPHAASRRSSGSPAEDEEASSRQYVSRSGGSDGRGGTAGLGMPEAPGRIQHPPPKALGVHNILNPSEPRTMASESLGSLSSRRRESESMVGGHTARAYGVSRAFFPAQAGLGSHSAGGSTLTPLRRPSTSGQDVSTAAYLFSASSTPRETSSPKLPRGPVPHHEGEMRVPALASTTSPAKRPYEMESPEEPRPLTGHHPHTGRALAAMPLMATSPRMATTPHGRPHSLHAPRRFQPAVTPSRPLSVVAGGGDGPPPWSEVIRRSGMGGSMGGAEGQQAYMALPGSDTPIPVQVDYSQASKKADEKRQRNAKASTRHRRKRKMQQEDKDRQLQELKDERRQQQEEMEDVKRQRDFYRDERNRLRDIVARTATIHHHAQGPQSPSARSTGSQAERSPGQHGEMATPTQGYASDPSSVDRPMQRRRTEERPEFPAPAFGTSGGGPPPALAPLSAGAAYGAPQRPPSATSSGSVERLPPLRAMEGGPPGPVPAQEQDPRTGQWRPAQPRHYETGWATAGRRGFESQGPQWP</sequence>
<feature type="compositionally biased region" description="Gly residues" evidence="1">
    <location>
        <begin position="271"/>
        <end position="280"/>
    </location>
</feature>
<feature type="domain" description="BZIP" evidence="2">
    <location>
        <begin position="305"/>
        <end position="368"/>
    </location>
</feature>
<feature type="region of interest" description="Disordered" evidence="1">
    <location>
        <begin position="221"/>
        <end position="533"/>
    </location>
</feature>
<reference evidence="3 4" key="2">
    <citation type="journal article" date="2017" name="Sci. Rep.">
        <title>Ant-infecting Ophiocordyceps genomes reveal a high diversity of potential behavioral manipulation genes and a possible major role for enterotoxins.</title>
        <authorList>
            <person name="de Bekker C."/>
            <person name="Ohm R.A."/>
            <person name="Evans H.C."/>
            <person name="Brachmann A."/>
            <person name="Hughes D.P."/>
        </authorList>
    </citation>
    <scope>NUCLEOTIDE SEQUENCE [LARGE SCALE GENOMIC DNA]</scope>
    <source>
        <strain evidence="3 4">SC16a</strain>
    </source>
</reference>
<dbReference type="STRING" id="268505.A0A2A9P3Z9"/>
<dbReference type="EMBL" id="LAZP02000805">
    <property type="protein sequence ID" value="PFH55687.1"/>
    <property type="molecule type" value="Genomic_DNA"/>
</dbReference>
<dbReference type="PROSITE" id="PS50217">
    <property type="entry name" value="BZIP"/>
    <property type="match status" value="1"/>
</dbReference>
<feature type="region of interest" description="Disordered" evidence="1">
    <location>
        <begin position="118"/>
        <end position="207"/>
    </location>
</feature>
<gene>
    <name evidence="3" type="ORF">XA68_17822</name>
</gene>
<feature type="compositionally biased region" description="Polar residues" evidence="1">
    <location>
        <begin position="122"/>
        <end position="141"/>
    </location>
</feature>
<proteinExistence type="predicted"/>
<dbReference type="GO" id="GO:0003700">
    <property type="term" value="F:DNA-binding transcription factor activity"/>
    <property type="evidence" value="ECO:0007669"/>
    <property type="project" value="InterPro"/>
</dbReference>
<keyword evidence="4" id="KW-1185">Reference proteome</keyword>
<evidence type="ECO:0000313" key="4">
    <source>
        <dbReference type="Proteomes" id="UP000037136"/>
    </source>
</evidence>
<feature type="compositionally biased region" description="Basic residues" evidence="1">
    <location>
        <begin position="229"/>
        <end position="238"/>
    </location>
</feature>
<dbReference type="InterPro" id="IPR004827">
    <property type="entry name" value="bZIP"/>
</dbReference>
<feature type="compositionally biased region" description="Polar residues" evidence="1">
    <location>
        <begin position="409"/>
        <end position="419"/>
    </location>
</feature>
<feature type="compositionally biased region" description="Gly residues" evidence="1">
    <location>
        <begin position="36"/>
        <end position="45"/>
    </location>
</feature>
<feature type="compositionally biased region" description="Polar residues" evidence="1">
    <location>
        <begin position="148"/>
        <end position="159"/>
    </location>
</feature>
<evidence type="ECO:0000313" key="3">
    <source>
        <dbReference type="EMBL" id="PFH55687.1"/>
    </source>
</evidence>
<organism evidence="3 4">
    <name type="scientific">Ophiocordyceps unilateralis</name>
    <name type="common">Zombie-ant fungus</name>
    <name type="synonym">Torrubia unilateralis</name>
    <dbReference type="NCBI Taxonomy" id="268505"/>
    <lineage>
        <taxon>Eukaryota</taxon>
        <taxon>Fungi</taxon>
        <taxon>Dikarya</taxon>
        <taxon>Ascomycota</taxon>
        <taxon>Pezizomycotina</taxon>
        <taxon>Sordariomycetes</taxon>
        <taxon>Hypocreomycetidae</taxon>
        <taxon>Hypocreales</taxon>
        <taxon>Ophiocordycipitaceae</taxon>
        <taxon>Ophiocordyceps</taxon>
    </lineage>
</organism>
<feature type="compositionally biased region" description="Basic and acidic residues" evidence="1">
    <location>
        <begin position="187"/>
        <end position="198"/>
    </location>
</feature>
<dbReference type="AlphaFoldDB" id="A0A2A9P3Z9"/>
<feature type="compositionally biased region" description="Low complexity" evidence="1">
    <location>
        <begin position="453"/>
        <end position="464"/>
    </location>
</feature>